<dbReference type="AlphaFoldDB" id="A0A2S6I7S3"/>
<evidence type="ECO:0000313" key="1">
    <source>
        <dbReference type="EMBL" id="PPK87499.1"/>
    </source>
</evidence>
<dbReference type="EMBL" id="PTJC01000005">
    <property type="protein sequence ID" value="PPK87499.1"/>
    <property type="molecule type" value="Genomic_DNA"/>
</dbReference>
<reference evidence="1 2" key="1">
    <citation type="submission" date="2018-02" db="EMBL/GenBank/DDBJ databases">
        <title>Genomic Encyclopedia of Archaeal and Bacterial Type Strains, Phase II (KMG-II): from individual species to whole genera.</title>
        <authorList>
            <person name="Goeker M."/>
        </authorList>
    </citation>
    <scope>NUCLEOTIDE SEQUENCE [LARGE SCALE GENOMIC DNA]</scope>
    <source>
        <strain evidence="1 2">DSM 29526</strain>
    </source>
</reference>
<dbReference type="PROSITE" id="PS51257">
    <property type="entry name" value="PROKAR_LIPOPROTEIN"/>
    <property type="match status" value="1"/>
</dbReference>
<accession>A0A2S6I7S3</accession>
<proteinExistence type="predicted"/>
<dbReference type="Proteomes" id="UP000237662">
    <property type="component" value="Unassembled WGS sequence"/>
</dbReference>
<dbReference type="RefSeq" id="WP_104418098.1">
    <property type="nucleotide sequence ID" value="NZ_PTJC01000005.1"/>
</dbReference>
<name>A0A2S6I7S3_9BACT</name>
<sequence length="276" mass="31685">MRFFSSFTIGLFSCLLLVGCKKEICNDPTDPDCPNYEYCTTVENLSADFTTYVFSEFNPGFGDGELYPVELVVRDTTFGGLLHFRALDESADTYEWKFPRDARTFSGQITRGQFPPDVINGEVSLKLTTLRNEVKCPDRGAEVAEHTEKIFIVPPDADFNIRPITGQFIGNNTSEPDSANFVITFFEDTEYVKGDTLVRIKNFPRNAANGERFDNPILFNNYKEFYIEPTANICCDRVHGYGQLSDDKQDLRIEYKTYDFDRQEWIEDVWTGTRLN</sequence>
<gene>
    <name evidence="1" type="ORF">CLV84_0442</name>
</gene>
<dbReference type="OrthoDB" id="1492539at2"/>
<evidence type="ECO:0000313" key="2">
    <source>
        <dbReference type="Proteomes" id="UP000237662"/>
    </source>
</evidence>
<keyword evidence="2" id="KW-1185">Reference proteome</keyword>
<comment type="caution">
    <text evidence="1">The sequence shown here is derived from an EMBL/GenBank/DDBJ whole genome shotgun (WGS) entry which is preliminary data.</text>
</comment>
<organism evidence="1 2">
    <name type="scientific">Neolewinella xylanilytica</name>
    <dbReference type="NCBI Taxonomy" id="1514080"/>
    <lineage>
        <taxon>Bacteria</taxon>
        <taxon>Pseudomonadati</taxon>
        <taxon>Bacteroidota</taxon>
        <taxon>Saprospiria</taxon>
        <taxon>Saprospirales</taxon>
        <taxon>Lewinellaceae</taxon>
        <taxon>Neolewinella</taxon>
    </lineage>
</organism>
<protein>
    <submittedName>
        <fullName evidence="1">Uncharacterized protein</fullName>
    </submittedName>
</protein>